<dbReference type="GO" id="GO:0061630">
    <property type="term" value="F:ubiquitin protein ligase activity"/>
    <property type="evidence" value="ECO:0007669"/>
    <property type="project" value="TreeGrafter"/>
</dbReference>
<keyword evidence="3" id="KW-0862">Zinc</keyword>
<keyword evidence="1" id="KW-0479">Metal-binding</keyword>
<protein>
    <recommendedName>
        <fullName evidence="7">RING-type domain-containing protein</fullName>
    </recommendedName>
</protein>
<keyword evidence="6" id="KW-1133">Transmembrane helix</keyword>
<keyword evidence="9" id="KW-1185">Reference proteome</keyword>
<keyword evidence="6" id="KW-0812">Transmembrane</keyword>
<evidence type="ECO:0000313" key="8">
    <source>
        <dbReference type="EMBL" id="GMH48781.1"/>
    </source>
</evidence>
<dbReference type="OrthoDB" id="48802at2759"/>
<feature type="domain" description="RING-type" evidence="7">
    <location>
        <begin position="195"/>
        <end position="255"/>
    </location>
</feature>
<gene>
    <name evidence="8" type="ORF">TrRE_jg12586</name>
</gene>
<dbReference type="GO" id="GO:0016567">
    <property type="term" value="P:protein ubiquitination"/>
    <property type="evidence" value="ECO:0007669"/>
    <property type="project" value="TreeGrafter"/>
</dbReference>
<evidence type="ECO:0000256" key="4">
    <source>
        <dbReference type="PROSITE-ProRule" id="PRU00175"/>
    </source>
</evidence>
<evidence type="ECO:0000313" key="9">
    <source>
        <dbReference type="Proteomes" id="UP001165082"/>
    </source>
</evidence>
<dbReference type="AlphaFoldDB" id="A0A9W6ZAN1"/>
<dbReference type="InterPro" id="IPR001841">
    <property type="entry name" value="Znf_RING"/>
</dbReference>
<dbReference type="GO" id="GO:0008270">
    <property type="term" value="F:zinc ion binding"/>
    <property type="evidence" value="ECO:0007669"/>
    <property type="project" value="UniProtKB-KW"/>
</dbReference>
<dbReference type="SMART" id="SM00184">
    <property type="entry name" value="RING"/>
    <property type="match status" value="1"/>
</dbReference>
<dbReference type="Pfam" id="PF13639">
    <property type="entry name" value="zf-RING_2"/>
    <property type="match status" value="1"/>
</dbReference>
<dbReference type="PROSITE" id="PS50089">
    <property type="entry name" value="ZF_RING_2"/>
    <property type="match status" value="1"/>
</dbReference>
<name>A0A9W6ZAN1_9STRA</name>
<dbReference type="PANTHER" id="PTHR45969">
    <property type="entry name" value="RING ZINC FINGER PROTEIN-RELATED"/>
    <property type="match status" value="1"/>
</dbReference>
<feature type="transmembrane region" description="Helical" evidence="6">
    <location>
        <begin position="6"/>
        <end position="31"/>
    </location>
</feature>
<keyword evidence="6" id="KW-0472">Membrane</keyword>
<accession>A0A9W6ZAN1</accession>
<evidence type="ECO:0000256" key="5">
    <source>
        <dbReference type="SAM" id="MobiDB-lite"/>
    </source>
</evidence>
<evidence type="ECO:0000256" key="3">
    <source>
        <dbReference type="ARBA" id="ARBA00022833"/>
    </source>
</evidence>
<sequence length="256" mass="28477">MPGEIPLLVFLIIPIITWVFFAMTSFVYLIYSKFRSRIMALVRKFEVVVVDVTPKDYRDSRQRQIVERANVEMEIGTDGRFRRWLRGRRSKRDGKKARSRTVKDEGRVCILENMERGEGTAATDLLLWAFDGDPLYIHAVRLSSSAPATKPDGACADPTPTLPVSSDAPSPSPAPAPTTATSPDDPRSPDFSGTCSVCLDDYAPGEYVTISSAHVQGRSGAADPPLEERCRHVFHLGCYEEWIKEPSGVNCPVCRR</sequence>
<organism evidence="8 9">
    <name type="scientific">Triparma retinervis</name>
    <dbReference type="NCBI Taxonomy" id="2557542"/>
    <lineage>
        <taxon>Eukaryota</taxon>
        <taxon>Sar</taxon>
        <taxon>Stramenopiles</taxon>
        <taxon>Ochrophyta</taxon>
        <taxon>Bolidophyceae</taxon>
        <taxon>Parmales</taxon>
        <taxon>Triparmaceae</taxon>
        <taxon>Triparma</taxon>
    </lineage>
</organism>
<feature type="non-terminal residue" evidence="8">
    <location>
        <position position="1"/>
    </location>
</feature>
<dbReference type="InterPro" id="IPR013083">
    <property type="entry name" value="Znf_RING/FYVE/PHD"/>
</dbReference>
<evidence type="ECO:0000256" key="1">
    <source>
        <dbReference type="ARBA" id="ARBA00022723"/>
    </source>
</evidence>
<dbReference type="PANTHER" id="PTHR45969:SF69">
    <property type="entry name" value="FINGER DOMAIN PROTEIN, PUTATIVE (AFU_ORTHOLOGUE AFUA_3G12190)-RELATED"/>
    <property type="match status" value="1"/>
</dbReference>
<evidence type="ECO:0000256" key="2">
    <source>
        <dbReference type="ARBA" id="ARBA00022771"/>
    </source>
</evidence>
<keyword evidence="2 4" id="KW-0863">Zinc-finger</keyword>
<reference evidence="8" key="1">
    <citation type="submission" date="2022-07" db="EMBL/GenBank/DDBJ databases">
        <title>Genome analysis of Parmales, a sister group of diatoms, reveals the evolutionary specialization of diatoms from phago-mixotrophs to photoautotrophs.</title>
        <authorList>
            <person name="Ban H."/>
            <person name="Sato S."/>
            <person name="Yoshikawa S."/>
            <person name="Kazumasa Y."/>
            <person name="Nakamura Y."/>
            <person name="Ichinomiya M."/>
            <person name="Saitoh K."/>
            <person name="Sato N."/>
            <person name="Blanc-Mathieu R."/>
            <person name="Endo H."/>
            <person name="Kuwata A."/>
            <person name="Ogata H."/>
        </authorList>
    </citation>
    <scope>NUCLEOTIDE SEQUENCE</scope>
</reference>
<evidence type="ECO:0000259" key="7">
    <source>
        <dbReference type="PROSITE" id="PS50089"/>
    </source>
</evidence>
<dbReference type="EMBL" id="BRXZ01003164">
    <property type="protein sequence ID" value="GMH48781.1"/>
    <property type="molecule type" value="Genomic_DNA"/>
</dbReference>
<feature type="region of interest" description="Disordered" evidence="5">
    <location>
        <begin position="146"/>
        <end position="189"/>
    </location>
</feature>
<dbReference type="Proteomes" id="UP001165082">
    <property type="component" value="Unassembled WGS sequence"/>
</dbReference>
<comment type="caution">
    <text evidence="8">The sequence shown here is derived from an EMBL/GenBank/DDBJ whole genome shotgun (WGS) entry which is preliminary data.</text>
</comment>
<dbReference type="SUPFAM" id="SSF57850">
    <property type="entry name" value="RING/U-box"/>
    <property type="match status" value="1"/>
</dbReference>
<dbReference type="Gene3D" id="3.30.40.10">
    <property type="entry name" value="Zinc/RING finger domain, C3HC4 (zinc finger)"/>
    <property type="match status" value="1"/>
</dbReference>
<evidence type="ECO:0000256" key="6">
    <source>
        <dbReference type="SAM" id="Phobius"/>
    </source>
</evidence>
<proteinExistence type="predicted"/>